<gene>
    <name evidence="2" type="ORF">Tco_1093836</name>
</gene>
<evidence type="ECO:0000256" key="1">
    <source>
        <dbReference type="SAM" id="Phobius"/>
    </source>
</evidence>
<organism evidence="2 3">
    <name type="scientific">Tanacetum coccineum</name>
    <dbReference type="NCBI Taxonomy" id="301880"/>
    <lineage>
        <taxon>Eukaryota</taxon>
        <taxon>Viridiplantae</taxon>
        <taxon>Streptophyta</taxon>
        <taxon>Embryophyta</taxon>
        <taxon>Tracheophyta</taxon>
        <taxon>Spermatophyta</taxon>
        <taxon>Magnoliopsida</taxon>
        <taxon>eudicotyledons</taxon>
        <taxon>Gunneridae</taxon>
        <taxon>Pentapetalae</taxon>
        <taxon>asterids</taxon>
        <taxon>campanulids</taxon>
        <taxon>Asterales</taxon>
        <taxon>Asteraceae</taxon>
        <taxon>Asteroideae</taxon>
        <taxon>Anthemideae</taxon>
        <taxon>Anthemidinae</taxon>
        <taxon>Tanacetum</taxon>
    </lineage>
</organism>
<feature type="transmembrane region" description="Helical" evidence="1">
    <location>
        <begin position="58"/>
        <end position="77"/>
    </location>
</feature>
<dbReference type="EMBL" id="BQNB010020663">
    <property type="protein sequence ID" value="GJT98318.1"/>
    <property type="molecule type" value="Genomic_DNA"/>
</dbReference>
<accession>A0ABQ5IG61</accession>
<evidence type="ECO:0000313" key="2">
    <source>
        <dbReference type="EMBL" id="GJT98318.1"/>
    </source>
</evidence>
<keyword evidence="1" id="KW-1133">Transmembrane helix</keyword>
<protein>
    <submittedName>
        <fullName evidence="2">Uncharacterized protein</fullName>
    </submittedName>
</protein>
<comment type="caution">
    <text evidence="2">The sequence shown here is derived from an EMBL/GenBank/DDBJ whole genome shotgun (WGS) entry which is preliminary data.</text>
</comment>
<reference evidence="2" key="2">
    <citation type="submission" date="2022-01" db="EMBL/GenBank/DDBJ databases">
        <authorList>
            <person name="Yamashiro T."/>
            <person name="Shiraishi A."/>
            <person name="Satake H."/>
            <person name="Nakayama K."/>
        </authorList>
    </citation>
    <scope>NUCLEOTIDE SEQUENCE</scope>
</reference>
<reference evidence="2" key="1">
    <citation type="journal article" date="2022" name="Int. J. Mol. Sci.">
        <title>Draft Genome of Tanacetum Coccineum: Genomic Comparison of Closely Related Tanacetum-Family Plants.</title>
        <authorList>
            <person name="Yamashiro T."/>
            <person name="Shiraishi A."/>
            <person name="Nakayama K."/>
            <person name="Satake H."/>
        </authorList>
    </citation>
    <scope>NUCLEOTIDE SEQUENCE</scope>
</reference>
<feature type="transmembrane region" description="Helical" evidence="1">
    <location>
        <begin position="89"/>
        <end position="111"/>
    </location>
</feature>
<keyword evidence="1" id="KW-0812">Transmembrane</keyword>
<keyword evidence="3" id="KW-1185">Reference proteome</keyword>
<evidence type="ECO:0000313" key="3">
    <source>
        <dbReference type="Proteomes" id="UP001151760"/>
    </source>
</evidence>
<dbReference type="Proteomes" id="UP001151760">
    <property type="component" value="Unassembled WGS sequence"/>
</dbReference>
<name>A0ABQ5IG61_9ASTR</name>
<sequence length="129" mass="14623">MTATMETPLIDITVDCFIDFKGPPAVISKSDSWRSTYFIIGVEVAERFRMLSLEQHRFCHCLVLLLLMLFNCMILPADHVLRAVINARLSVPLLLLVCFWSYLFHVVMLPYQVGDVSLTWSAAVLLSSS</sequence>
<keyword evidence="1" id="KW-0472">Membrane</keyword>
<proteinExistence type="predicted"/>